<keyword evidence="3" id="KW-0175">Coiled coil</keyword>
<keyword evidence="1" id="KW-0596">Phosphopantetheine</keyword>
<evidence type="ECO:0000313" key="6">
    <source>
        <dbReference type="Proteomes" id="UP000604046"/>
    </source>
</evidence>
<keyword evidence="2" id="KW-0597">Phosphoprotein</keyword>
<gene>
    <name evidence="5" type="primary">TTC28</name>
    <name evidence="5" type="ORF">SNAT2548_LOCUS33327</name>
</gene>
<dbReference type="Gene3D" id="1.25.40.10">
    <property type="entry name" value="Tetratricopeptide repeat domain"/>
    <property type="match status" value="4"/>
</dbReference>
<comment type="caution">
    <text evidence="5">The sequence shown here is derived from an EMBL/GenBank/DDBJ whole genome shotgun (WGS) entry which is preliminary data.</text>
</comment>
<evidence type="ECO:0000313" key="5">
    <source>
        <dbReference type="EMBL" id="CAE7584358.1"/>
    </source>
</evidence>
<dbReference type="AlphaFoldDB" id="A0A812UWP0"/>
<dbReference type="SMART" id="SM00823">
    <property type="entry name" value="PKS_PP"/>
    <property type="match status" value="1"/>
</dbReference>
<dbReference type="Pfam" id="PF00550">
    <property type="entry name" value="PP-binding"/>
    <property type="match status" value="1"/>
</dbReference>
<dbReference type="PROSITE" id="PS50075">
    <property type="entry name" value="CARRIER"/>
    <property type="match status" value="1"/>
</dbReference>
<dbReference type="SMART" id="SM01294">
    <property type="entry name" value="PKS_PP_betabranch"/>
    <property type="match status" value="1"/>
</dbReference>
<organism evidence="5 6">
    <name type="scientific">Symbiodinium natans</name>
    <dbReference type="NCBI Taxonomy" id="878477"/>
    <lineage>
        <taxon>Eukaryota</taxon>
        <taxon>Sar</taxon>
        <taxon>Alveolata</taxon>
        <taxon>Dinophyceae</taxon>
        <taxon>Suessiales</taxon>
        <taxon>Symbiodiniaceae</taxon>
        <taxon>Symbiodinium</taxon>
    </lineage>
</organism>
<dbReference type="SUPFAM" id="SSF47336">
    <property type="entry name" value="ACP-like"/>
    <property type="match status" value="1"/>
</dbReference>
<dbReference type="InterPro" id="IPR011990">
    <property type="entry name" value="TPR-like_helical_dom_sf"/>
</dbReference>
<keyword evidence="6" id="KW-1185">Reference proteome</keyword>
<feature type="domain" description="Carrier" evidence="4">
    <location>
        <begin position="689"/>
        <end position="765"/>
    </location>
</feature>
<dbReference type="SMART" id="SM00028">
    <property type="entry name" value="TPR"/>
    <property type="match status" value="8"/>
</dbReference>
<dbReference type="PANTHER" id="PTHR10098:SF108">
    <property type="entry name" value="TETRATRICOPEPTIDE REPEAT PROTEIN 28"/>
    <property type="match status" value="1"/>
</dbReference>
<reference evidence="5" key="1">
    <citation type="submission" date="2021-02" db="EMBL/GenBank/DDBJ databases">
        <authorList>
            <person name="Dougan E. K."/>
            <person name="Rhodes N."/>
            <person name="Thang M."/>
            <person name="Chan C."/>
        </authorList>
    </citation>
    <scope>NUCLEOTIDE SEQUENCE</scope>
</reference>
<dbReference type="Gene3D" id="1.10.1200.10">
    <property type="entry name" value="ACP-like"/>
    <property type="match status" value="1"/>
</dbReference>
<dbReference type="EMBL" id="CAJNDS010002750">
    <property type="protein sequence ID" value="CAE7584358.1"/>
    <property type="molecule type" value="Genomic_DNA"/>
</dbReference>
<dbReference type="SUPFAM" id="SSF48452">
    <property type="entry name" value="TPR-like"/>
    <property type="match status" value="4"/>
</dbReference>
<dbReference type="InterPro" id="IPR020806">
    <property type="entry name" value="PKS_PP-bd"/>
</dbReference>
<evidence type="ECO:0000259" key="4">
    <source>
        <dbReference type="PROSITE" id="PS50075"/>
    </source>
</evidence>
<sequence length="768" mass="84111">MILYRELGDEQSAADAVKAVIAAVAVREGEDKALSSAKMHMENYQRTGDKCGEATMKLALANVYLEANRLQDALRWAMEAQEEFKASQLAEKEVSAFLTMARALLAKCDAAEALQTSQRALAIAEEVGDMRGEALSLQCLAKALCQSQEIKEAIDAARKSLTIFRQSSDYKQQAASLLAVASIHLARERPQDALRSAKDAQHLSKRIGDSRGVANALVVVAEAQVENDEQREALTLLKEAQDRYQALKDARGEVEALRVRAKAERSMCKRNEAMSSLQEGVELAKRIDDKVAEATLLRQTAQVKMDLLRLEECEQHLNEAQSLFREAQHWRGEADVLELLLRQQIQVTSRDAVGTADEWRALFYDASDRKGEANCLREAARMFFTAGYEQDAESRAQEALAMFQELEDQSGEARTQLLLAEVHAGFGDVRRGVQTAEESLELFKRIEDPKGQSDAYAVLARVQMLEEGGDAEEAASAAEKSYQLVKRARKGWATRRIEVTSLQLLAEAGVAKLVKLAGDEDVQDKSQEEQDMLQGIFDKAHRAAEMAVDRASAMDDRRMEASAMRTLANVCLVCSDTETAAEAAREALKIAQEVGDKKLEAAMLCINAEVNVVENYMGKANEQAKQALAIFRELRDAEGEEYAKSILDQMYGTSRGGIAAGPGAAAPAYEAAMPAAAAASSVATAVSAGPTREFIMEGLRALSKNVVGDDIDMDSPLMEAGMDSLSSVEFRNQVRNLVPGINLPASMVFDYPNLKSMTDFIHNKTSES</sequence>
<feature type="coiled-coil region" evidence="3">
    <location>
        <begin position="220"/>
        <end position="257"/>
    </location>
</feature>
<name>A0A812UWP0_9DINO</name>
<dbReference type="Proteomes" id="UP000604046">
    <property type="component" value="Unassembled WGS sequence"/>
</dbReference>
<evidence type="ECO:0000256" key="1">
    <source>
        <dbReference type="ARBA" id="ARBA00022450"/>
    </source>
</evidence>
<accession>A0A812UWP0</accession>
<dbReference type="GO" id="GO:0031177">
    <property type="term" value="F:phosphopantetheine binding"/>
    <property type="evidence" value="ECO:0007669"/>
    <property type="project" value="InterPro"/>
</dbReference>
<dbReference type="InterPro" id="IPR019734">
    <property type="entry name" value="TPR_rpt"/>
</dbReference>
<dbReference type="InterPro" id="IPR009081">
    <property type="entry name" value="PP-bd_ACP"/>
</dbReference>
<evidence type="ECO:0000256" key="3">
    <source>
        <dbReference type="SAM" id="Coils"/>
    </source>
</evidence>
<dbReference type="InterPro" id="IPR036736">
    <property type="entry name" value="ACP-like_sf"/>
</dbReference>
<proteinExistence type="predicted"/>
<protein>
    <submittedName>
        <fullName evidence="5">TTC28 protein</fullName>
    </submittedName>
</protein>
<evidence type="ECO:0000256" key="2">
    <source>
        <dbReference type="ARBA" id="ARBA00022553"/>
    </source>
</evidence>
<dbReference type="PANTHER" id="PTHR10098">
    <property type="entry name" value="RAPSYN-RELATED"/>
    <property type="match status" value="1"/>
</dbReference>
<dbReference type="OrthoDB" id="431454at2759"/>